<dbReference type="AlphaFoldDB" id="A0A6J7A1F6"/>
<sequence>MTSWQKAKETTDQKVRSSNLFGRTAEFPYRSSRFVVKGLAPDFTGDTMLSHTLSHPLSHCSQLHQNFLNFGADTRPVDLNLTRVISPSLGDASFSQRIAPLRDMSILRS</sequence>
<gene>
    <name evidence="1" type="ORF">UFOPK3204_00552</name>
</gene>
<proteinExistence type="predicted"/>
<reference evidence="1" key="1">
    <citation type="submission" date="2020-05" db="EMBL/GenBank/DDBJ databases">
        <authorList>
            <person name="Chiriac C."/>
            <person name="Salcher M."/>
            <person name="Ghai R."/>
            <person name="Kavagutti S V."/>
        </authorList>
    </citation>
    <scope>NUCLEOTIDE SEQUENCE</scope>
</reference>
<organism evidence="1">
    <name type="scientific">freshwater metagenome</name>
    <dbReference type="NCBI Taxonomy" id="449393"/>
    <lineage>
        <taxon>unclassified sequences</taxon>
        <taxon>metagenomes</taxon>
        <taxon>ecological metagenomes</taxon>
    </lineage>
</organism>
<name>A0A6J7A1F6_9ZZZZ</name>
<accession>A0A6J7A1F6</accession>
<evidence type="ECO:0000313" key="1">
    <source>
        <dbReference type="EMBL" id="CAB4826717.1"/>
    </source>
</evidence>
<protein>
    <submittedName>
        <fullName evidence="1">Unannotated protein</fullName>
    </submittedName>
</protein>
<dbReference type="EMBL" id="CAFABK010000016">
    <property type="protein sequence ID" value="CAB4826717.1"/>
    <property type="molecule type" value="Genomic_DNA"/>
</dbReference>